<evidence type="ECO:0000313" key="4">
    <source>
        <dbReference type="Proteomes" id="UP001056937"/>
    </source>
</evidence>
<dbReference type="Proteomes" id="UP001056937">
    <property type="component" value="Plasmid p1"/>
</dbReference>
<evidence type="ECO:0000259" key="2">
    <source>
        <dbReference type="Pfam" id="PF13924"/>
    </source>
</evidence>
<accession>A0ABY4XEQ5</accession>
<dbReference type="Pfam" id="PF13924">
    <property type="entry name" value="Lipocalin_5"/>
    <property type="match status" value="1"/>
</dbReference>
<feature type="signal peptide" evidence="1">
    <location>
        <begin position="1"/>
        <end position="20"/>
    </location>
</feature>
<evidence type="ECO:0000256" key="1">
    <source>
        <dbReference type="SAM" id="SignalP"/>
    </source>
</evidence>
<feature type="domain" description="Lipocalin-like" evidence="2">
    <location>
        <begin position="30"/>
        <end position="163"/>
    </location>
</feature>
<geneLocation type="plasmid" evidence="3 4">
    <name>p1</name>
</geneLocation>
<name>A0ABY4XEQ5_9SPHN</name>
<gene>
    <name evidence="3" type="ORF">LHA26_19820</name>
</gene>
<reference evidence="3" key="1">
    <citation type="journal article" date="2022" name="Toxins">
        <title>Genomic Analysis of Sphingopyxis sp. USTB-05 for Biodegrading Cyanobacterial Hepatotoxins.</title>
        <authorList>
            <person name="Liu C."/>
            <person name="Xu Q."/>
            <person name="Zhao Z."/>
            <person name="Zhang H."/>
            <person name="Liu X."/>
            <person name="Yin C."/>
            <person name="Liu Y."/>
            <person name="Yan H."/>
        </authorList>
    </citation>
    <scope>NUCLEOTIDE SEQUENCE</scope>
    <source>
        <strain evidence="3">NBD5</strain>
    </source>
</reference>
<dbReference type="InterPro" id="IPR024311">
    <property type="entry name" value="Lipocalin-like"/>
</dbReference>
<proteinExistence type="predicted"/>
<dbReference type="RefSeq" id="WP_252168954.1">
    <property type="nucleotide sequence ID" value="NZ_CP084932.1"/>
</dbReference>
<evidence type="ECO:0000313" key="3">
    <source>
        <dbReference type="EMBL" id="USI75140.1"/>
    </source>
</evidence>
<keyword evidence="3" id="KW-0614">Plasmid</keyword>
<feature type="chain" id="PRO_5045504061" evidence="1">
    <location>
        <begin position="21"/>
        <end position="168"/>
    </location>
</feature>
<protein>
    <submittedName>
        <fullName evidence="3">Lipocalin-like domain-containing protein</fullName>
    </submittedName>
</protein>
<keyword evidence="4" id="KW-1185">Reference proteome</keyword>
<dbReference type="EMBL" id="CP084932">
    <property type="protein sequence ID" value="USI75140.1"/>
    <property type="molecule type" value="Genomic_DNA"/>
</dbReference>
<organism evidence="3 4">
    <name type="scientific">Sphingomonas morindae</name>
    <dbReference type="NCBI Taxonomy" id="1541170"/>
    <lineage>
        <taxon>Bacteria</taxon>
        <taxon>Pseudomonadati</taxon>
        <taxon>Pseudomonadota</taxon>
        <taxon>Alphaproteobacteria</taxon>
        <taxon>Sphingomonadales</taxon>
        <taxon>Sphingomonadaceae</taxon>
        <taxon>Sphingomonas</taxon>
    </lineage>
</organism>
<keyword evidence="1" id="KW-0732">Signal</keyword>
<sequence>MKSWIVAVACTAALTGTAHAQEDGLKSLQGTWVMDSAYEIHPDGSRTTNFGEHPKGLFTVDASGRYNIQIFKVDRPAFASGDKERGTPEEYRAAVVGSSTHFGRVSIDPAKHQLRFSVEVASFPNWEGKTQVRDYTFKNGLLSYAVPASASSSGVIAYSIWRRAPGGQ</sequence>